<feature type="region of interest" description="Disordered" evidence="8">
    <location>
        <begin position="498"/>
        <end position="553"/>
    </location>
</feature>
<dbReference type="PROSITE" id="PS00107">
    <property type="entry name" value="PROTEIN_KINASE_ATP"/>
    <property type="match status" value="1"/>
</dbReference>
<evidence type="ECO:0000256" key="8">
    <source>
        <dbReference type="SAM" id="MobiDB-lite"/>
    </source>
</evidence>
<dbReference type="EMBL" id="KN847317">
    <property type="protein sequence ID" value="KIW61504.1"/>
    <property type="molecule type" value="Genomic_DNA"/>
</dbReference>
<reference evidence="10 11" key="1">
    <citation type="submission" date="2015-01" db="EMBL/GenBank/DDBJ databases">
        <title>The Genome Sequence of Exophiala xenobiotica CBS118157.</title>
        <authorList>
            <consortium name="The Broad Institute Genomics Platform"/>
            <person name="Cuomo C."/>
            <person name="de Hoog S."/>
            <person name="Gorbushina A."/>
            <person name="Stielow B."/>
            <person name="Teixiera M."/>
            <person name="Abouelleil A."/>
            <person name="Chapman S.B."/>
            <person name="Priest M."/>
            <person name="Young S.K."/>
            <person name="Wortman J."/>
            <person name="Nusbaum C."/>
            <person name="Birren B."/>
        </authorList>
    </citation>
    <scope>NUCLEOTIDE SEQUENCE [LARGE SCALE GENOMIC DNA]</scope>
    <source>
        <strain evidence="10 11">CBS 118157</strain>
    </source>
</reference>
<dbReference type="RefSeq" id="XP_013322088.1">
    <property type="nucleotide sequence ID" value="XM_013466634.1"/>
</dbReference>
<keyword evidence="3" id="KW-0808">Transferase</keyword>
<dbReference type="InterPro" id="IPR011009">
    <property type="entry name" value="Kinase-like_dom_sf"/>
</dbReference>
<sequence>MTPVGLDDFYVDWSSFEAQDFKTSPHELQATAYSPVKHFFQWEEFDAKGNPKPIGQRFSHLFFYGVNLPDESEWRFERPLGKGSFGAAALFVKVDETQNVVDQFALKVADLKYNECLHENKAGLTHEAAVMAQTNAFKSESVVRLRQFNVSGDYGRYYSEFCPYDSLESLRLKYKAWNMYLPEAFLWHVFYALAEGCLKFSIGPFKNLASSRFGQHFPGAYLLHNDIKTENILLGSNITKDGKRQWYPVAKFADFGLSIITNPYEALRNTARFLQKGTKVWYPPEQRSSMMTDYKKYYFIQPGINSLRRDEHKILAQANIWAVGAVMWSLLTLDEIDDLSDRINDILMGKTRTFDGMNIVKRFHPGVNRRYSSELLELVQACLRMRTQDRPSPQDLFRDVRRHLRHCQQKETEGVEKTGNWEHLNVACSPSEISKLPDGGANFEKNEAFWRAYADHLLWIPREADLPCPPFAPDELPVNTNWPAKLREQLKQRWASAIKARNGQQSTRPSPPSEGRKRTASTAFPDGEEPVGNEDQADKEIPRRKRDKGDSTCSATYVRDRYKAFIASVLP</sequence>
<dbReference type="InterPro" id="IPR017441">
    <property type="entry name" value="Protein_kinase_ATP_BS"/>
</dbReference>
<dbReference type="GeneID" id="25323528"/>
<dbReference type="InterPro" id="IPR008271">
    <property type="entry name" value="Ser/Thr_kinase_AS"/>
</dbReference>
<dbReference type="STRING" id="348802.A0A0D2FN90"/>
<dbReference type="EC" id="2.7.11.1" evidence="2"/>
<evidence type="ECO:0000313" key="11">
    <source>
        <dbReference type="Proteomes" id="UP000054342"/>
    </source>
</evidence>
<dbReference type="AlphaFoldDB" id="A0A0D2FN90"/>
<dbReference type="Gene3D" id="1.10.510.10">
    <property type="entry name" value="Transferase(Phosphotransferase) domain 1"/>
    <property type="match status" value="1"/>
</dbReference>
<dbReference type="GO" id="GO:0004674">
    <property type="term" value="F:protein serine/threonine kinase activity"/>
    <property type="evidence" value="ECO:0007669"/>
    <property type="project" value="UniProtKB-EC"/>
</dbReference>
<dbReference type="Proteomes" id="UP000054342">
    <property type="component" value="Unassembled WGS sequence"/>
</dbReference>
<comment type="similarity">
    <text evidence="1">Belongs to the protein kinase superfamily. NEK Ser/Thr protein kinase family. NIMA subfamily.</text>
</comment>
<evidence type="ECO:0000256" key="4">
    <source>
        <dbReference type="ARBA" id="ARBA00022741"/>
    </source>
</evidence>
<feature type="domain" description="Protein kinase" evidence="9">
    <location>
        <begin position="74"/>
        <end position="406"/>
    </location>
</feature>
<dbReference type="PROSITE" id="PS50011">
    <property type="entry name" value="PROTEIN_KINASE_DOM"/>
    <property type="match status" value="1"/>
</dbReference>
<keyword evidence="5" id="KW-0418">Kinase</keyword>
<dbReference type="InterPro" id="IPR050660">
    <property type="entry name" value="NEK_Ser/Thr_kinase"/>
</dbReference>
<feature type="binding site" evidence="7">
    <location>
        <position position="107"/>
    </location>
    <ligand>
        <name>ATP</name>
        <dbReference type="ChEBI" id="CHEBI:30616"/>
    </ligand>
</feature>
<dbReference type="SMART" id="SM00220">
    <property type="entry name" value="S_TKc"/>
    <property type="match status" value="1"/>
</dbReference>
<dbReference type="InterPro" id="IPR000719">
    <property type="entry name" value="Prot_kinase_dom"/>
</dbReference>
<dbReference type="OrthoDB" id="310217at2759"/>
<evidence type="ECO:0000256" key="6">
    <source>
        <dbReference type="ARBA" id="ARBA00022840"/>
    </source>
</evidence>
<keyword evidence="11" id="KW-1185">Reference proteome</keyword>
<dbReference type="PROSITE" id="PS00108">
    <property type="entry name" value="PROTEIN_KINASE_ST"/>
    <property type="match status" value="1"/>
</dbReference>
<evidence type="ECO:0000256" key="7">
    <source>
        <dbReference type="PROSITE-ProRule" id="PRU10141"/>
    </source>
</evidence>
<dbReference type="Pfam" id="PF00069">
    <property type="entry name" value="Pkinase"/>
    <property type="match status" value="1"/>
</dbReference>
<accession>A0A0D2FN90</accession>
<dbReference type="PANTHER" id="PTHR43671">
    <property type="entry name" value="SERINE/THREONINE-PROTEIN KINASE NEK"/>
    <property type="match status" value="1"/>
</dbReference>
<dbReference type="HOGENOM" id="CLU_036498_0_0_1"/>
<gene>
    <name evidence="10" type="ORF">PV05_01620</name>
</gene>
<evidence type="ECO:0000256" key="2">
    <source>
        <dbReference type="ARBA" id="ARBA00012513"/>
    </source>
</evidence>
<feature type="compositionally biased region" description="Acidic residues" evidence="8">
    <location>
        <begin position="526"/>
        <end position="535"/>
    </location>
</feature>
<evidence type="ECO:0000313" key="10">
    <source>
        <dbReference type="EMBL" id="KIW61504.1"/>
    </source>
</evidence>
<proteinExistence type="inferred from homology"/>
<organism evidence="10 11">
    <name type="scientific">Exophiala xenobiotica</name>
    <dbReference type="NCBI Taxonomy" id="348802"/>
    <lineage>
        <taxon>Eukaryota</taxon>
        <taxon>Fungi</taxon>
        <taxon>Dikarya</taxon>
        <taxon>Ascomycota</taxon>
        <taxon>Pezizomycotina</taxon>
        <taxon>Eurotiomycetes</taxon>
        <taxon>Chaetothyriomycetidae</taxon>
        <taxon>Chaetothyriales</taxon>
        <taxon>Herpotrichiellaceae</taxon>
        <taxon>Exophiala</taxon>
    </lineage>
</organism>
<protein>
    <recommendedName>
        <fullName evidence="2">non-specific serine/threonine protein kinase</fullName>
        <ecNumber evidence="2">2.7.11.1</ecNumber>
    </recommendedName>
</protein>
<evidence type="ECO:0000256" key="3">
    <source>
        <dbReference type="ARBA" id="ARBA00022679"/>
    </source>
</evidence>
<name>A0A0D2FN90_9EURO</name>
<keyword evidence="6 7" id="KW-0067">ATP-binding</keyword>
<dbReference type="SUPFAM" id="SSF56112">
    <property type="entry name" value="Protein kinase-like (PK-like)"/>
    <property type="match status" value="1"/>
</dbReference>
<evidence type="ECO:0000256" key="5">
    <source>
        <dbReference type="ARBA" id="ARBA00022777"/>
    </source>
</evidence>
<keyword evidence="4 7" id="KW-0547">Nucleotide-binding</keyword>
<evidence type="ECO:0000256" key="1">
    <source>
        <dbReference type="ARBA" id="ARBA00010886"/>
    </source>
</evidence>
<dbReference type="PANTHER" id="PTHR43671:SF13">
    <property type="entry name" value="SERINE_THREONINE-PROTEIN KINASE NEK2"/>
    <property type="match status" value="1"/>
</dbReference>
<evidence type="ECO:0000259" key="9">
    <source>
        <dbReference type="PROSITE" id="PS50011"/>
    </source>
</evidence>
<dbReference type="GO" id="GO:0005524">
    <property type="term" value="F:ATP binding"/>
    <property type="evidence" value="ECO:0007669"/>
    <property type="project" value="UniProtKB-UniRule"/>
</dbReference>